<dbReference type="Pfam" id="PF17042">
    <property type="entry name" value="NBD_C"/>
    <property type="match status" value="1"/>
</dbReference>
<evidence type="ECO:0000256" key="1">
    <source>
        <dbReference type="ARBA" id="ARBA00005715"/>
    </source>
</evidence>
<dbReference type="InterPro" id="IPR031475">
    <property type="entry name" value="NBD_C"/>
</dbReference>
<dbReference type="OrthoDB" id="9778478at2"/>
<evidence type="ECO:0000313" key="9">
    <source>
        <dbReference type="EMBL" id="PJJ27184.1"/>
    </source>
</evidence>
<protein>
    <submittedName>
        <fullName evidence="9">Uncharacterized protein YgbK (DUF1537 family)</fullName>
    </submittedName>
</protein>
<dbReference type="InterPro" id="IPR037051">
    <property type="entry name" value="4-carb_acid_sugar_kinase_N_sf"/>
</dbReference>
<dbReference type="AlphaFoldDB" id="A0A2M8Z148"/>
<accession>A0A2M8Z148</accession>
<dbReference type="SUPFAM" id="SSF142764">
    <property type="entry name" value="YgbK-like"/>
    <property type="match status" value="1"/>
</dbReference>
<dbReference type="GO" id="GO:0016301">
    <property type="term" value="F:kinase activity"/>
    <property type="evidence" value="ECO:0007669"/>
    <property type="project" value="UniProtKB-KW"/>
</dbReference>
<evidence type="ECO:0000259" key="8">
    <source>
        <dbReference type="Pfam" id="PF17042"/>
    </source>
</evidence>
<sequence length="415" mass="45387">MVKLLIIADDFTGALDTGVQFAARGAATIVVTDLYYDFRSIEKTVEVLVMVAETRHVQPQEAYEIVYRAVHRAYQAGIAYIYKKTDSALRGNIGSELTALMDAAGIDTIPFLPAFPKLGRVTREGIHYIDGVPVDQSVFGQDPFEPILDSAVADILGQQTNVPVLIHPRNEEHKISNPGIQVFDAETDADLKHIGRELGLDRLRFCAGCAGFAAVMADLLNLKGPAPEIPKLEDILFIACGSVNPVTISQMKAAREQGFPHVNLTPVQKLEGRWGDSEAAVECVQQWLAQASAKKRFILDVNDPEGCEDTDIYAREHNLTTEQLRVLISDNLAALIKRMLDDGLNATLLCTGGDTLMALMKAVGVSELTPICEMTTGVVLTKFTYKEKTYHIISKSGGFGDQDLLIKLAEKISLK</sequence>
<comment type="similarity">
    <text evidence="1">Belongs to the four-carbon acid sugar kinase family.</text>
</comment>
<dbReference type="EMBL" id="PGET01000001">
    <property type="protein sequence ID" value="PJJ27184.1"/>
    <property type="molecule type" value="Genomic_DNA"/>
</dbReference>
<keyword evidence="2" id="KW-0808">Transferase</keyword>
<reference evidence="9 10" key="1">
    <citation type="submission" date="2017-11" db="EMBL/GenBank/DDBJ databases">
        <title>Understudied soil microbes with underappreciated capabilities: Untangling the Clostridium saccharolyticum group.</title>
        <authorList>
            <person name="Leschine S."/>
        </authorList>
    </citation>
    <scope>NUCLEOTIDE SEQUENCE [LARGE SCALE GENOMIC DNA]</scope>
    <source>
        <strain evidence="9 10">18A</strain>
    </source>
</reference>
<keyword evidence="3" id="KW-0547">Nucleotide-binding</keyword>
<dbReference type="RefSeq" id="WP_100303849.1">
    <property type="nucleotide sequence ID" value="NZ_PGET01000001.1"/>
</dbReference>
<evidence type="ECO:0000256" key="6">
    <source>
        <dbReference type="ARBA" id="ARBA00023277"/>
    </source>
</evidence>
<organism evidence="9 10">
    <name type="scientific">[Clostridium] celerecrescens 18A</name>
    <dbReference type="NCBI Taxonomy" id="1286362"/>
    <lineage>
        <taxon>Bacteria</taxon>
        <taxon>Bacillati</taxon>
        <taxon>Bacillota</taxon>
        <taxon>Clostridia</taxon>
        <taxon>Lachnospirales</taxon>
        <taxon>Lachnospiraceae</taxon>
        <taxon>Lacrimispora</taxon>
    </lineage>
</organism>
<dbReference type="Pfam" id="PF07005">
    <property type="entry name" value="SBD_N"/>
    <property type="match status" value="1"/>
</dbReference>
<evidence type="ECO:0000256" key="5">
    <source>
        <dbReference type="ARBA" id="ARBA00022840"/>
    </source>
</evidence>
<evidence type="ECO:0000256" key="4">
    <source>
        <dbReference type="ARBA" id="ARBA00022777"/>
    </source>
</evidence>
<dbReference type="Gene3D" id="3.40.980.20">
    <property type="entry name" value="Four-carbon acid sugar kinase, nucleotide binding domain"/>
    <property type="match status" value="1"/>
</dbReference>
<dbReference type="InterPro" id="IPR010737">
    <property type="entry name" value="4-carb_acid_sugar_kinase_N"/>
</dbReference>
<dbReference type="InterPro" id="IPR042213">
    <property type="entry name" value="NBD_C_sf"/>
</dbReference>
<evidence type="ECO:0000256" key="2">
    <source>
        <dbReference type="ARBA" id="ARBA00022679"/>
    </source>
</evidence>
<keyword evidence="6" id="KW-0119">Carbohydrate metabolism</keyword>
<feature type="domain" description="Four-carbon acid sugar kinase nucleotide binding" evidence="8">
    <location>
        <begin position="238"/>
        <end position="405"/>
    </location>
</feature>
<dbReference type="Proteomes" id="UP000231092">
    <property type="component" value="Unassembled WGS sequence"/>
</dbReference>
<evidence type="ECO:0000313" key="10">
    <source>
        <dbReference type="Proteomes" id="UP000231092"/>
    </source>
</evidence>
<keyword evidence="4" id="KW-0418">Kinase</keyword>
<gene>
    <name evidence="9" type="ORF">H171_0641</name>
</gene>
<dbReference type="GO" id="GO:0005524">
    <property type="term" value="F:ATP binding"/>
    <property type="evidence" value="ECO:0007669"/>
    <property type="project" value="UniProtKB-KW"/>
</dbReference>
<evidence type="ECO:0000259" key="7">
    <source>
        <dbReference type="Pfam" id="PF07005"/>
    </source>
</evidence>
<feature type="domain" description="Four-carbon acid sugar kinase N-terminal" evidence="7">
    <location>
        <begin position="4"/>
        <end position="214"/>
    </location>
</feature>
<evidence type="ECO:0000256" key="3">
    <source>
        <dbReference type="ARBA" id="ARBA00022741"/>
    </source>
</evidence>
<keyword evidence="5" id="KW-0067">ATP-binding</keyword>
<proteinExistence type="inferred from homology"/>
<dbReference type="Gene3D" id="3.40.50.10840">
    <property type="entry name" value="Putative sugar-binding, N-terminal domain"/>
    <property type="match status" value="1"/>
</dbReference>
<comment type="caution">
    <text evidence="9">The sequence shown here is derived from an EMBL/GenBank/DDBJ whole genome shotgun (WGS) entry which is preliminary data.</text>
</comment>
<name>A0A2M8Z148_9FIRM</name>